<sequence length="90" mass="10219">MIDMHIDGFATENVISLLLDLSDAVARRTTSRSEGSQTQAVVTATLGTSQRVIFRLRNQFLDTRNIHRGSRQDHMPVTTQNEDQYLKLMV</sequence>
<reference evidence="1" key="1">
    <citation type="submission" date="2020-07" db="EMBL/GenBank/DDBJ databases">
        <title>Multicomponent nature underlies the extraordinary mechanical properties of spider dragline silk.</title>
        <authorList>
            <person name="Kono N."/>
            <person name="Nakamura H."/>
            <person name="Mori M."/>
            <person name="Yoshida Y."/>
            <person name="Ohtoshi R."/>
            <person name="Malay A.D."/>
            <person name="Moran D.A.P."/>
            <person name="Tomita M."/>
            <person name="Numata K."/>
            <person name="Arakawa K."/>
        </authorList>
    </citation>
    <scope>NUCLEOTIDE SEQUENCE</scope>
</reference>
<comment type="caution">
    <text evidence="1">The sequence shown here is derived from an EMBL/GenBank/DDBJ whole genome shotgun (WGS) entry which is preliminary data.</text>
</comment>
<dbReference type="EMBL" id="BMAO01016489">
    <property type="protein sequence ID" value="GFR08987.1"/>
    <property type="molecule type" value="Genomic_DNA"/>
</dbReference>
<evidence type="ECO:0000313" key="1">
    <source>
        <dbReference type="EMBL" id="GFR08987.1"/>
    </source>
</evidence>
<gene>
    <name evidence="1" type="ORF">TNCT_27651</name>
</gene>
<evidence type="ECO:0000313" key="2">
    <source>
        <dbReference type="Proteomes" id="UP000887116"/>
    </source>
</evidence>
<dbReference type="AlphaFoldDB" id="A0A8X6GQE2"/>
<organism evidence="1 2">
    <name type="scientific">Trichonephila clavata</name>
    <name type="common">Joro spider</name>
    <name type="synonym">Nephila clavata</name>
    <dbReference type="NCBI Taxonomy" id="2740835"/>
    <lineage>
        <taxon>Eukaryota</taxon>
        <taxon>Metazoa</taxon>
        <taxon>Ecdysozoa</taxon>
        <taxon>Arthropoda</taxon>
        <taxon>Chelicerata</taxon>
        <taxon>Arachnida</taxon>
        <taxon>Araneae</taxon>
        <taxon>Araneomorphae</taxon>
        <taxon>Entelegynae</taxon>
        <taxon>Araneoidea</taxon>
        <taxon>Nephilidae</taxon>
        <taxon>Trichonephila</taxon>
    </lineage>
</organism>
<protein>
    <submittedName>
        <fullName evidence="1">Uncharacterized protein</fullName>
    </submittedName>
</protein>
<proteinExistence type="predicted"/>
<name>A0A8X6GQE2_TRICU</name>
<accession>A0A8X6GQE2</accession>
<keyword evidence="2" id="KW-1185">Reference proteome</keyword>
<dbReference type="Proteomes" id="UP000887116">
    <property type="component" value="Unassembled WGS sequence"/>
</dbReference>